<comment type="caution">
    <text evidence="1">The sequence shown here is derived from an EMBL/GenBank/DDBJ whole genome shotgun (WGS) entry which is preliminary data.</text>
</comment>
<dbReference type="Proteomes" id="UP000886523">
    <property type="component" value="Unassembled WGS sequence"/>
</dbReference>
<evidence type="ECO:0000313" key="1">
    <source>
        <dbReference type="EMBL" id="KAF9509975.1"/>
    </source>
</evidence>
<dbReference type="OrthoDB" id="3236755at2759"/>
<organism evidence="1 2">
    <name type="scientific">Hydnum rufescens UP504</name>
    <dbReference type="NCBI Taxonomy" id="1448309"/>
    <lineage>
        <taxon>Eukaryota</taxon>
        <taxon>Fungi</taxon>
        <taxon>Dikarya</taxon>
        <taxon>Basidiomycota</taxon>
        <taxon>Agaricomycotina</taxon>
        <taxon>Agaricomycetes</taxon>
        <taxon>Cantharellales</taxon>
        <taxon>Hydnaceae</taxon>
        <taxon>Hydnum</taxon>
    </lineage>
</organism>
<sequence>MSFTWVLLYEGLEQSRGISGSECDFSEFVLGQMWLVDPSQVEFPLFDSKSPIGMTRQTHDRDNPRTPDFNRNLLALHQDWVDDIGEAAAIHHQMEVRFRPHAPNPLQNVERETSILGGRDALDAASVAGLSSSLLQDLLAEVSTGIFVLGKRTANTDREVTTVGPKRVKKVPQFLFTLKE</sequence>
<name>A0A9P6AQ95_9AGAM</name>
<protein>
    <submittedName>
        <fullName evidence="1">Uncharacterized protein</fullName>
    </submittedName>
</protein>
<keyword evidence="2" id="KW-1185">Reference proteome</keyword>
<gene>
    <name evidence="1" type="ORF">BS47DRAFT_110887</name>
</gene>
<dbReference type="AlphaFoldDB" id="A0A9P6AQ95"/>
<accession>A0A9P6AQ95</accession>
<proteinExistence type="predicted"/>
<evidence type="ECO:0000313" key="2">
    <source>
        <dbReference type="Proteomes" id="UP000886523"/>
    </source>
</evidence>
<dbReference type="EMBL" id="MU129025">
    <property type="protein sequence ID" value="KAF9509975.1"/>
    <property type="molecule type" value="Genomic_DNA"/>
</dbReference>
<reference evidence="1" key="1">
    <citation type="journal article" date="2020" name="Nat. Commun.">
        <title>Large-scale genome sequencing of mycorrhizal fungi provides insights into the early evolution of symbiotic traits.</title>
        <authorList>
            <person name="Miyauchi S."/>
            <person name="Kiss E."/>
            <person name="Kuo A."/>
            <person name="Drula E."/>
            <person name="Kohler A."/>
            <person name="Sanchez-Garcia M."/>
            <person name="Morin E."/>
            <person name="Andreopoulos B."/>
            <person name="Barry K.W."/>
            <person name="Bonito G."/>
            <person name="Buee M."/>
            <person name="Carver A."/>
            <person name="Chen C."/>
            <person name="Cichocki N."/>
            <person name="Clum A."/>
            <person name="Culley D."/>
            <person name="Crous P.W."/>
            <person name="Fauchery L."/>
            <person name="Girlanda M."/>
            <person name="Hayes R.D."/>
            <person name="Keri Z."/>
            <person name="LaButti K."/>
            <person name="Lipzen A."/>
            <person name="Lombard V."/>
            <person name="Magnuson J."/>
            <person name="Maillard F."/>
            <person name="Murat C."/>
            <person name="Nolan M."/>
            <person name="Ohm R.A."/>
            <person name="Pangilinan J."/>
            <person name="Pereira M.F."/>
            <person name="Perotto S."/>
            <person name="Peter M."/>
            <person name="Pfister S."/>
            <person name="Riley R."/>
            <person name="Sitrit Y."/>
            <person name="Stielow J.B."/>
            <person name="Szollosi G."/>
            <person name="Zifcakova L."/>
            <person name="Stursova M."/>
            <person name="Spatafora J.W."/>
            <person name="Tedersoo L."/>
            <person name="Vaario L.M."/>
            <person name="Yamada A."/>
            <person name="Yan M."/>
            <person name="Wang P."/>
            <person name="Xu J."/>
            <person name="Bruns T."/>
            <person name="Baldrian P."/>
            <person name="Vilgalys R."/>
            <person name="Dunand C."/>
            <person name="Henrissat B."/>
            <person name="Grigoriev I.V."/>
            <person name="Hibbett D."/>
            <person name="Nagy L.G."/>
            <person name="Martin F.M."/>
        </authorList>
    </citation>
    <scope>NUCLEOTIDE SEQUENCE</scope>
    <source>
        <strain evidence="1">UP504</strain>
    </source>
</reference>